<keyword evidence="2" id="KW-1185">Reference proteome</keyword>
<comment type="caution">
    <text evidence="1">The sequence shown here is derived from an EMBL/GenBank/DDBJ whole genome shotgun (WGS) entry which is preliminary data.</text>
</comment>
<proteinExistence type="predicted"/>
<dbReference type="PANTHER" id="PTHR21166">
    <property type="entry name" value="CELL DIVISION CONTROL PROTEIN 24 OB DOMAIN-CONTAINING PROTEIN-RELATED"/>
    <property type="match status" value="1"/>
</dbReference>
<dbReference type="PANTHER" id="PTHR21166:SF2">
    <property type="entry name" value="CELL DIVISION CONTROL PROTEIN 24 OB DOMAIN-CONTAINING PROTEIN-RELATED"/>
    <property type="match status" value="1"/>
</dbReference>
<protein>
    <submittedName>
        <fullName evidence="1">Uncharacterized protein</fullName>
    </submittedName>
</protein>
<dbReference type="Proteomes" id="UP000807716">
    <property type="component" value="Unassembled WGS sequence"/>
</dbReference>
<dbReference type="AlphaFoldDB" id="A0A9P6UCM0"/>
<dbReference type="OrthoDB" id="3248508at2759"/>
<dbReference type="InterPro" id="IPR052469">
    <property type="entry name" value="MEIOB"/>
</dbReference>
<evidence type="ECO:0000313" key="2">
    <source>
        <dbReference type="Proteomes" id="UP000807716"/>
    </source>
</evidence>
<organism evidence="1 2">
    <name type="scientific">Actinomortierella ambigua</name>
    <dbReference type="NCBI Taxonomy" id="1343610"/>
    <lineage>
        <taxon>Eukaryota</taxon>
        <taxon>Fungi</taxon>
        <taxon>Fungi incertae sedis</taxon>
        <taxon>Mucoromycota</taxon>
        <taxon>Mortierellomycotina</taxon>
        <taxon>Mortierellomycetes</taxon>
        <taxon>Mortierellales</taxon>
        <taxon>Mortierellaceae</taxon>
        <taxon>Actinomortierella</taxon>
    </lineage>
</organism>
<gene>
    <name evidence="1" type="ORF">DFQ27_004304</name>
</gene>
<dbReference type="GO" id="GO:0008310">
    <property type="term" value="F:single-stranded DNA 3'-5' DNA exonuclease activity"/>
    <property type="evidence" value="ECO:0007669"/>
    <property type="project" value="TreeGrafter"/>
</dbReference>
<dbReference type="InterPro" id="IPR012340">
    <property type="entry name" value="NA-bd_OB-fold"/>
</dbReference>
<sequence length="486" mass="54345">MANIPPVPRLSSATLQTIRPFGNIAQARLSQPLDEPSLSAVVVPIGRLEAVRALVVSRTIRVSDPKPFKDKRNPSQTLWTQSLTIKDEHDTIDIKIWHRSQEHVQMYWWLKLDLLIHVWTDDVKLSTTDSMDSSTVPSTTSPLVMAVNEGKHGHQIVLGSPEENGALFRTALGVNAGGIIDSFHLDQLLGAGDSLHQQQRPDLLVLVQKIGVESQVRTRFGEACKRTLDVLDGQGREARLTFWGALMSRSAEDWTANETVLVLTAPKVGVYNQKLDVSVGYQTHVQVNPLCKTVEWLRHAASQFNTVGQTDRSPAAMNVTLNQITTFYSICDIPETILTLSSLNTSYGYTIGVISQLDIEQRNIDLMSATCLMCRQRVTSHQIMPCETCKAEPPAETWKFTLSRLISFMDDTGELCHPIIDHNVAQAMLGFSASEFSGLNSTERMQVKARLFLERFKVFFKIVWSDFRRQHTVEVVAIEPPVLSDN</sequence>
<dbReference type="SUPFAM" id="SSF50249">
    <property type="entry name" value="Nucleic acid-binding proteins"/>
    <property type="match status" value="2"/>
</dbReference>
<dbReference type="Gene3D" id="2.40.50.140">
    <property type="entry name" value="Nucleic acid-binding proteins"/>
    <property type="match status" value="1"/>
</dbReference>
<evidence type="ECO:0000313" key="1">
    <source>
        <dbReference type="EMBL" id="KAG0269242.1"/>
    </source>
</evidence>
<dbReference type="GO" id="GO:0003697">
    <property type="term" value="F:single-stranded DNA binding"/>
    <property type="evidence" value="ECO:0007669"/>
    <property type="project" value="TreeGrafter"/>
</dbReference>
<reference evidence="1" key="1">
    <citation type="journal article" date="2020" name="Fungal Divers.">
        <title>Resolving the Mortierellaceae phylogeny through synthesis of multi-gene phylogenetics and phylogenomics.</title>
        <authorList>
            <person name="Vandepol N."/>
            <person name="Liber J."/>
            <person name="Desiro A."/>
            <person name="Na H."/>
            <person name="Kennedy M."/>
            <person name="Barry K."/>
            <person name="Grigoriev I.V."/>
            <person name="Miller A.N."/>
            <person name="O'Donnell K."/>
            <person name="Stajich J.E."/>
            <person name="Bonito G."/>
        </authorList>
    </citation>
    <scope>NUCLEOTIDE SEQUENCE</scope>
    <source>
        <strain evidence="1">BC1065</strain>
    </source>
</reference>
<accession>A0A9P6UCM0</accession>
<name>A0A9P6UCM0_9FUNG</name>
<dbReference type="GO" id="GO:0000712">
    <property type="term" value="P:resolution of meiotic recombination intermediates"/>
    <property type="evidence" value="ECO:0007669"/>
    <property type="project" value="TreeGrafter"/>
</dbReference>
<dbReference type="EMBL" id="JAAAJB010000030">
    <property type="protein sequence ID" value="KAG0269242.1"/>
    <property type="molecule type" value="Genomic_DNA"/>
</dbReference>